<keyword evidence="2" id="KW-1185">Reference proteome</keyword>
<sequence>MTIGKNEATLELIFPEVRRERVAVLANVEVILFTGNLPYAIKLQRTCLRWCLNYSWQLFDRKKQVDHEDFDVAVIDCDLGFETALKISQVIYEQEQSLPILLVGSVAKGFQSHQWSPNVTGFVLKSLGTEKVVEYLISIGNDLHKKQ</sequence>
<accession>A0A1Y6B8A7</accession>
<dbReference type="AlphaFoldDB" id="A0A1Y6B8A7"/>
<proteinExistence type="predicted"/>
<dbReference type="Proteomes" id="UP000192907">
    <property type="component" value="Unassembled WGS sequence"/>
</dbReference>
<organism evidence="1 2">
    <name type="scientific">Pseudobacteriovorax antillogorgiicola</name>
    <dbReference type="NCBI Taxonomy" id="1513793"/>
    <lineage>
        <taxon>Bacteria</taxon>
        <taxon>Pseudomonadati</taxon>
        <taxon>Bdellovibrionota</taxon>
        <taxon>Oligoflexia</taxon>
        <taxon>Oligoflexales</taxon>
        <taxon>Pseudobacteriovoracaceae</taxon>
        <taxon>Pseudobacteriovorax</taxon>
    </lineage>
</organism>
<evidence type="ECO:0000313" key="2">
    <source>
        <dbReference type="Proteomes" id="UP000192907"/>
    </source>
</evidence>
<dbReference type="STRING" id="1513793.SAMN06296036_102416"/>
<evidence type="ECO:0000313" key="1">
    <source>
        <dbReference type="EMBL" id="SME98087.1"/>
    </source>
</evidence>
<reference evidence="2" key="1">
    <citation type="submission" date="2017-04" db="EMBL/GenBank/DDBJ databases">
        <authorList>
            <person name="Varghese N."/>
            <person name="Submissions S."/>
        </authorList>
    </citation>
    <scope>NUCLEOTIDE SEQUENCE [LARGE SCALE GENOMIC DNA]</scope>
    <source>
        <strain evidence="2">RKEM611</strain>
    </source>
</reference>
<dbReference type="EMBL" id="FWZT01000002">
    <property type="protein sequence ID" value="SME98087.1"/>
    <property type="molecule type" value="Genomic_DNA"/>
</dbReference>
<gene>
    <name evidence="1" type="ORF">SAMN06296036_102416</name>
</gene>
<dbReference type="RefSeq" id="WP_132314954.1">
    <property type="nucleotide sequence ID" value="NZ_FWZT01000002.1"/>
</dbReference>
<name>A0A1Y6B8A7_9BACT</name>
<protein>
    <submittedName>
        <fullName evidence="1">Uncharacterized protein</fullName>
    </submittedName>
</protein>